<evidence type="ECO:0000313" key="1">
    <source>
        <dbReference type="EMBL" id="KAI3766533.1"/>
    </source>
</evidence>
<name>A0ACB9F6Y7_CICIN</name>
<evidence type="ECO:0000313" key="2">
    <source>
        <dbReference type="Proteomes" id="UP001055811"/>
    </source>
</evidence>
<reference evidence="1 2" key="2">
    <citation type="journal article" date="2022" name="Mol. Ecol. Resour.">
        <title>The genomes of chicory, endive, great burdock and yacon provide insights into Asteraceae paleo-polyploidization history and plant inulin production.</title>
        <authorList>
            <person name="Fan W."/>
            <person name="Wang S."/>
            <person name="Wang H."/>
            <person name="Wang A."/>
            <person name="Jiang F."/>
            <person name="Liu H."/>
            <person name="Zhao H."/>
            <person name="Xu D."/>
            <person name="Zhang Y."/>
        </authorList>
    </citation>
    <scope>NUCLEOTIDE SEQUENCE [LARGE SCALE GENOMIC DNA]</scope>
    <source>
        <strain evidence="2">cv. Punajuju</strain>
        <tissue evidence="1">Leaves</tissue>
    </source>
</reference>
<gene>
    <name evidence="1" type="ORF">L2E82_16597</name>
</gene>
<keyword evidence="2" id="KW-1185">Reference proteome</keyword>
<sequence length="241" mass="27245">MATVTGNFFRHVELPQQKPQDNGVLFPAVLSPNHITVSTAIALGDFGEAIRAHKPWVESSLKKSGAILFRGFPVTSPSDFNNVIEAFGYPELPYMGGRAARTKVIGRVYSANESPPEEAIPFHHEMAYATDRVRNGNEQTGVECLKNMNSDYKTKGTYPVRSVDVDDGLVLDYCEYTLMILPAVNLKMFYFPQGHTEHATENVKFRERSSRSRVLAWIRVELWRLSSWRTWIPMTCTPKSD</sequence>
<comment type="caution">
    <text evidence="1">The sequence shown here is derived from an EMBL/GenBank/DDBJ whole genome shotgun (WGS) entry which is preliminary data.</text>
</comment>
<reference evidence="2" key="1">
    <citation type="journal article" date="2022" name="Mol. Ecol. Resour.">
        <title>The genomes of chicory, endive, great burdock and yacon provide insights into Asteraceae palaeo-polyploidization history and plant inulin production.</title>
        <authorList>
            <person name="Fan W."/>
            <person name="Wang S."/>
            <person name="Wang H."/>
            <person name="Wang A."/>
            <person name="Jiang F."/>
            <person name="Liu H."/>
            <person name="Zhao H."/>
            <person name="Xu D."/>
            <person name="Zhang Y."/>
        </authorList>
    </citation>
    <scope>NUCLEOTIDE SEQUENCE [LARGE SCALE GENOMIC DNA]</scope>
    <source>
        <strain evidence="2">cv. Punajuju</strain>
    </source>
</reference>
<dbReference type="EMBL" id="CM042011">
    <property type="protein sequence ID" value="KAI3766533.1"/>
    <property type="molecule type" value="Genomic_DNA"/>
</dbReference>
<protein>
    <submittedName>
        <fullName evidence="1">Uncharacterized protein</fullName>
    </submittedName>
</protein>
<proteinExistence type="predicted"/>
<organism evidence="1 2">
    <name type="scientific">Cichorium intybus</name>
    <name type="common">Chicory</name>
    <dbReference type="NCBI Taxonomy" id="13427"/>
    <lineage>
        <taxon>Eukaryota</taxon>
        <taxon>Viridiplantae</taxon>
        <taxon>Streptophyta</taxon>
        <taxon>Embryophyta</taxon>
        <taxon>Tracheophyta</taxon>
        <taxon>Spermatophyta</taxon>
        <taxon>Magnoliopsida</taxon>
        <taxon>eudicotyledons</taxon>
        <taxon>Gunneridae</taxon>
        <taxon>Pentapetalae</taxon>
        <taxon>asterids</taxon>
        <taxon>campanulids</taxon>
        <taxon>Asterales</taxon>
        <taxon>Asteraceae</taxon>
        <taxon>Cichorioideae</taxon>
        <taxon>Cichorieae</taxon>
        <taxon>Cichoriinae</taxon>
        <taxon>Cichorium</taxon>
    </lineage>
</organism>
<dbReference type="Proteomes" id="UP001055811">
    <property type="component" value="Linkage Group LG03"/>
</dbReference>
<accession>A0ACB9F6Y7</accession>